<comment type="similarity">
    <text evidence="1 9">Belongs to the class-II aminoacyl-tRNA synthetase family.</text>
</comment>
<evidence type="ECO:0000313" key="12">
    <source>
        <dbReference type="Proteomes" id="UP001597467"/>
    </source>
</evidence>
<dbReference type="HAMAP" id="MF_00127">
    <property type="entry name" value="His_tRNA_synth"/>
    <property type="match status" value="1"/>
</dbReference>
<protein>
    <recommendedName>
        <fullName evidence="9">Histidine--tRNA ligase</fullName>
        <ecNumber evidence="9">6.1.1.21</ecNumber>
    </recommendedName>
    <alternativeName>
        <fullName evidence="9">Histidyl-tRNA synthetase</fullName>
        <shortName evidence="9">HisRS</shortName>
    </alternativeName>
</protein>
<dbReference type="SUPFAM" id="SSF52954">
    <property type="entry name" value="Class II aaRS ABD-related"/>
    <property type="match status" value="1"/>
</dbReference>
<evidence type="ECO:0000256" key="4">
    <source>
        <dbReference type="ARBA" id="ARBA00022741"/>
    </source>
</evidence>
<dbReference type="PANTHER" id="PTHR11476:SF7">
    <property type="entry name" value="HISTIDINE--TRNA LIGASE"/>
    <property type="match status" value="1"/>
</dbReference>
<sequence length="456" mass="51244">MAQKPSIPKGTRDFNPEQVAKRNYIFNVVKKHFQQFGFQPIETPSFENYDTLMGKYGEEGDRLIFKILNSGDYLSKVDDALYASKDAVKMTSKISEKALRYDLTVPFARYVVQHQNEIEFPFKRYQIQPVWRADRPQKGRFREFFQCDADVVGSSSLFQEVELIQLYDAVFTDLKLEGVTIKINNRKILSGIAEVIGASDKLIDFTVALDKLDKIGEDKVKEEMLGKGIPQSGIDKLQPLFSLTGDFESQIESLKGILDTSEEGKKGIEELEFINNGITALQLETAKLQLDVTLARGLNYYTGAIFEVSAPENVKMGSIGGGGRYDDLTGIFGMKNVSGVGVSFGLDRIYLVLEELGLFPDTVTKSIDVLFINFGNTEALFCLKAIKTLRKEGVNAELYPDAAKMKKQMNHANKRNIPFVVLVGEQEMEANSFTLKNMQSGEQLKLNLEDLIKHLK</sequence>
<dbReference type="CDD" id="cd00859">
    <property type="entry name" value="HisRS_anticodon"/>
    <property type="match status" value="1"/>
</dbReference>
<reference evidence="12" key="1">
    <citation type="journal article" date="2019" name="Int. J. Syst. Evol. Microbiol.">
        <title>The Global Catalogue of Microorganisms (GCM) 10K type strain sequencing project: providing services to taxonomists for standard genome sequencing and annotation.</title>
        <authorList>
            <consortium name="The Broad Institute Genomics Platform"/>
            <consortium name="The Broad Institute Genome Sequencing Center for Infectious Disease"/>
            <person name="Wu L."/>
            <person name="Ma J."/>
        </authorList>
    </citation>
    <scope>NUCLEOTIDE SEQUENCE [LARGE SCALE GENOMIC DNA]</scope>
    <source>
        <strain evidence="12">KCTC 42808</strain>
    </source>
</reference>
<dbReference type="EC" id="6.1.1.21" evidence="9"/>
<evidence type="ECO:0000256" key="2">
    <source>
        <dbReference type="ARBA" id="ARBA00011738"/>
    </source>
</evidence>
<keyword evidence="12" id="KW-1185">Reference proteome</keyword>
<dbReference type="Proteomes" id="UP001597467">
    <property type="component" value="Unassembled WGS sequence"/>
</dbReference>
<dbReference type="Gene3D" id="3.40.50.800">
    <property type="entry name" value="Anticodon-binding domain"/>
    <property type="match status" value="1"/>
</dbReference>
<dbReference type="SUPFAM" id="SSF55681">
    <property type="entry name" value="Class II aaRS and biotin synthetases"/>
    <property type="match status" value="1"/>
</dbReference>
<keyword evidence="5 9" id="KW-0067">ATP-binding</keyword>
<comment type="subcellular location">
    <subcellularLocation>
        <location evidence="9">Cytoplasm</location>
    </subcellularLocation>
</comment>
<dbReference type="NCBIfam" id="TIGR00442">
    <property type="entry name" value="hisS"/>
    <property type="match status" value="1"/>
</dbReference>
<evidence type="ECO:0000256" key="8">
    <source>
        <dbReference type="ARBA" id="ARBA00047639"/>
    </source>
</evidence>
<dbReference type="GO" id="GO:0004821">
    <property type="term" value="F:histidine-tRNA ligase activity"/>
    <property type="evidence" value="ECO:0007669"/>
    <property type="project" value="UniProtKB-EC"/>
</dbReference>
<comment type="catalytic activity">
    <reaction evidence="8 9">
        <text>tRNA(His) + L-histidine + ATP = L-histidyl-tRNA(His) + AMP + diphosphate + H(+)</text>
        <dbReference type="Rhea" id="RHEA:17313"/>
        <dbReference type="Rhea" id="RHEA-COMP:9665"/>
        <dbReference type="Rhea" id="RHEA-COMP:9689"/>
        <dbReference type="ChEBI" id="CHEBI:15378"/>
        <dbReference type="ChEBI" id="CHEBI:30616"/>
        <dbReference type="ChEBI" id="CHEBI:33019"/>
        <dbReference type="ChEBI" id="CHEBI:57595"/>
        <dbReference type="ChEBI" id="CHEBI:78442"/>
        <dbReference type="ChEBI" id="CHEBI:78527"/>
        <dbReference type="ChEBI" id="CHEBI:456215"/>
        <dbReference type="EC" id="6.1.1.21"/>
    </reaction>
</comment>
<evidence type="ECO:0000256" key="7">
    <source>
        <dbReference type="ARBA" id="ARBA00023146"/>
    </source>
</evidence>
<evidence type="ECO:0000256" key="9">
    <source>
        <dbReference type="HAMAP-Rule" id="MF_00127"/>
    </source>
</evidence>
<evidence type="ECO:0000256" key="6">
    <source>
        <dbReference type="ARBA" id="ARBA00022917"/>
    </source>
</evidence>
<dbReference type="Pfam" id="PF13393">
    <property type="entry name" value="tRNA-synt_His"/>
    <property type="match status" value="2"/>
</dbReference>
<dbReference type="Pfam" id="PF03129">
    <property type="entry name" value="HGTP_anticodon"/>
    <property type="match status" value="1"/>
</dbReference>
<dbReference type="InterPro" id="IPR004516">
    <property type="entry name" value="HisRS/HisZ"/>
</dbReference>
<accession>A0ABW5K0J0</accession>
<dbReference type="InterPro" id="IPR033656">
    <property type="entry name" value="HisRS_anticodon"/>
</dbReference>
<keyword evidence="4 9" id="KW-0547">Nucleotide-binding</keyword>
<dbReference type="PROSITE" id="PS50862">
    <property type="entry name" value="AA_TRNA_LIGASE_II"/>
    <property type="match status" value="1"/>
</dbReference>
<evidence type="ECO:0000256" key="1">
    <source>
        <dbReference type="ARBA" id="ARBA00008226"/>
    </source>
</evidence>
<dbReference type="PIRSF" id="PIRSF001549">
    <property type="entry name" value="His-tRNA_synth"/>
    <property type="match status" value="1"/>
</dbReference>
<gene>
    <name evidence="9 11" type="primary">hisS</name>
    <name evidence="11" type="ORF">ACFSSB_05435</name>
</gene>
<keyword evidence="7 9" id="KW-0030">Aminoacyl-tRNA synthetase</keyword>
<organism evidence="11 12">
    <name type="scientific">Lacinutrix gracilariae</name>
    <dbReference type="NCBI Taxonomy" id="1747198"/>
    <lineage>
        <taxon>Bacteria</taxon>
        <taxon>Pseudomonadati</taxon>
        <taxon>Bacteroidota</taxon>
        <taxon>Flavobacteriia</taxon>
        <taxon>Flavobacteriales</taxon>
        <taxon>Flavobacteriaceae</taxon>
        <taxon>Lacinutrix</taxon>
    </lineage>
</organism>
<keyword evidence="3 9" id="KW-0436">Ligase</keyword>
<name>A0ABW5K0J0_9FLAO</name>
<dbReference type="Gene3D" id="3.30.930.10">
    <property type="entry name" value="Bira Bifunctional Protein, Domain 2"/>
    <property type="match status" value="1"/>
</dbReference>
<evidence type="ECO:0000256" key="5">
    <source>
        <dbReference type="ARBA" id="ARBA00022840"/>
    </source>
</evidence>
<dbReference type="CDD" id="cd00773">
    <property type="entry name" value="HisRS-like_core"/>
    <property type="match status" value="1"/>
</dbReference>
<dbReference type="EMBL" id="JBHULM010000007">
    <property type="protein sequence ID" value="MFD2541755.1"/>
    <property type="molecule type" value="Genomic_DNA"/>
</dbReference>
<comment type="caution">
    <text evidence="11">The sequence shown here is derived from an EMBL/GenBank/DDBJ whole genome shotgun (WGS) entry which is preliminary data.</text>
</comment>
<dbReference type="InterPro" id="IPR036621">
    <property type="entry name" value="Anticodon-bd_dom_sf"/>
</dbReference>
<dbReference type="InterPro" id="IPR004154">
    <property type="entry name" value="Anticodon-bd"/>
</dbReference>
<evidence type="ECO:0000259" key="10">
    <source>
        <dbReference type="PROSITE" id="PS50862"/>
    </source>
</evidence>
<dbReference type="InterPro" id="IPR041715">
    <property type="entry name" value="HisRS-like_core"/>
</dbReference>
<keyword evidence="9" id="KW-0963">Cytoplasm</keyword>
<comment type="subunit">
    <text evidence="2 9">Homodimer.</text>
</comment>
<dbReference type="InterPro" id="IPR045864">
    <property type="entry name" value="aa-tRNA-synth_II/BPL/LPL"/>
</dbReference>
<dbReference type="RefSeq" id="WP_379901797.1">
    <property type="nucleotide sequence ID" value="NZ_JBHULM010000007.1"/>
</dbReference>
<evidence type="ECO:0000256" key="3">
    <source>
        <dbReference type="ARBA" id="ARBA00022598"/>
    </source>
</evidence>
<keyword evidence="6 9" id="KW-0648">Protein biosynthesis</keyword>
<dbReference type="PANTHER" id="PTHR11476">
    <property type="entry name" value="HISTIDYL-TRNA SYNTHETASE"/>
    <property type="match status" value="1"/>
</dbReference>
<proteinExistence type="inferred from homology"/>
<dbReference type="InterPro" id="IPR006195">
    <property type="entry name" value="aa-tRNA-synth_II"/>
</dbReference>
<evidence type="ECO:0000313" key="11">
    <source>
        <dbReference type="EMBL" id="MFD2541755.1"/>
    </source>
</evidence>
<dbReference type="InterPro" id="IPR015807">
    <property type="entry name" value="His-tRNA-ligase"/>
</dbReference>
<feature type="domain" description="Aminoacyl-transfer RNA synthetases class-II family profile" evidence="10">
    <location>
        <begin position="1"/>
        <end position="400"/>
    </location>
</feature>